<dbReference type="AlphaFoldDB" id="A0A251RI91"/>
<keyword evidence="1" id="KW-0433">Leucine-rich repeat</keyword>
<dbReference type="SMART" id="SM00255">
    <property type="entry name" value="TIR"/>
    <property type="match status" value="1"/>
</dbReference>
<feature type="domain" description="TIR" evidence="6">
    <location>
        <begin position="25"/>
        <end position="191"/>
    </location>
</feature>
<dbReference type="PANTHER" id="PTHR11017:SF575">
    <property type="entry name" value="ADP-RIBOSYL CYCLASE_CYCLIC ADP-RIBOSE HYDROLASE"/>
    <property type="match status" value="1"/>
</dbReference>
<proteinExistence type="predicted"/>
<dbReference type="InterPro" id="IPR036390">
    <property type="entry name" value="WH_DNA-bd_sf"/>
</dbReference>
<accession>A0A251RI91</accession>
<dbReference type="Gene3D" id="3.40.50.10140">
    <property type="entry name" value="Toll/interleukin-1 receptor homology (TIR) domain"/>
    <property type="match status" value="1"/>
</dbReference>
<dbReference type="Proteomes" id="UP000006882">
    <property type="component" value="Chromosome G1"/>
</dbReference>
<gene>
    <name evidence="7" type="ORF">PRUPE_1G539800</name>
</gene>
<dbReference type="InterPro" id="IPR035897">
    <property type="entry name" value="Toll_tir_struct_dom_sf"/>
</dbReference>
<evidence type="ECO:0000256" key="5">
    <source>
        <dbReference type="SAM" id="MobiDB-lite"/>
    </source>
</evidence>
<dbReference type="PANTHER" id="PTHR11017">
    <property type="entry name" value="LEUCINE-RICH REPEAT-CONTAINING PROTEIN"/>
    <property type="match status" value="1"/>
</dbReference>
<dbReference type="InterPro" id="IPR000157">
    <property type="entry name" value="TIR_dom"/>
</dbReference>
<dbReference type="InterPro" id="IPR042197">
    <property type="entry name" value="Apaf_helical"/>
</dbReference>
<dbReference type="Pfam" id="PF01582">
    <property type="entry name" value="TIR"/>
    <property type="match status" value="1"/>
</dbReference>
<keyword evidence="2" id="KW-0677">Repeat</keyword>
<dbReference type="EMBL" id="CM007651">
    <property type="protein sequence ID" value="ONI35500.1"/>
    <property type="molecule type" value="Genomic_DNA"/>
</dbReference>
<dbReference type="SUPFAM" id="SSF52200">
    <property type="entry name" value="Toll/Interleukin receptor TIR domain"/>
    <property type="match status" value="1"/>
</dbReference>
<feature type="region of interest" description="Disordered" evidence="5">
    <location>
        <begin position="1"/>
        <end position="21"/>
    </location>
</feature>
<name>A0A251RI91_PRUPE</name>
<dbReference type="SUPFAM" id="SSF46785">
    <property type="entry name" value="Winged helix' DNA-binding domain"/>
    <property type="match status" value="1"/>
</dbReference>
<evidence type="ECO:0000256" key="4">
    <source>
        <dbReference type="ARBA" id="ARBA00023027"/>
    </source>
</evidence>
<reference evidence="7 8" key="1">
    <citation type="journal article" date="2013" name="Nat. Genet.">
        <title>The high-quality draft genome of peach (Prunus persica) identifies unique patterns of genetic diversity, domestication and genome evolution.</title>
        <authorList>
            <consortium name="International Peach Genome Initiative"/>
            <person name="Verde I."/>
            <person name="Abbott A.G."/>
            <person name="Scalabrin S."/>
            <person name="Jung S."/>
            <person name="Shu S."/>
            <person name="Marroni F."/>
            <person name="Zhebentyayeva T."/>
            <person name="Dettori M.T."/>
            <person name="Grimwood J."/>
            <person name="Cattonaro F."/>
            <person name="Zuccolo A."/>
            <person name="Rossini L."/>
            <person name="Jenkins J."/>
            <person name="Vendramin E."/>
            <person name="Meisel L.A."/>
            <person name="Decroocq V."/>
            <person name="Sosinski B."/>
            <person name="Prochnik S."/>
            <person name="Mitros T."/>
            <person name="Policriti A."/>
            <person name="Cipriani G."/>
            <person name="Dondini L."/>
            <person name="Ficklin S."/>
            <person name="Goodstein D.M."/>
            <person name="Xuan P."/>
            <person name="Del Fabbro C."/>
            <person name="Aramini V."/>
            <person name="Copetti D."/>
            <person name="Gonzalez S."/>
            <person name="Horner D.S."/>
            <person name="Falchi R."/>
            <person name="Lucas S."/>
            <person name="Mica E."/>
            <person name="Maldonado J."/>
            <person name="Lazzari B."/>
            <person name="Bielenberg D."/>
            <person name="Pirona R."/>
            <person name="Miculan M."/>
            <person name="Barakat A."/>
            <person name="Testolin R."/>
            <person name="Stella A."/>
            <person name="Tartarini S."/>
            <person name="Tonutti P."/>
            <person name="Arus P."/>
            <person name="Orellana A."/>
            <person name="Wells C."/>
            <person name="Main D."/>
            <person name="Vizzotto G."/>
            <person name="Silva H."/>
            <person name="Salamini F."/>
            <person name="Schmutz J."/>
            <person name="Morgante M."/>
            <person name="Rokhsar D.S."/>
        </authorList>
    </citation>
    <scope>NUCLEOTIDE SEQUENCE [LARGE SCALE GENOMIC DNA]</scope>
    <source>
        <strain evidence="8">cv. Nemared</strain>
    </source>
</reference>
<keyword evidence="8" id="KW-1185">Reference proteome</keyword>
<dbReference type="eggNOG" id="ENOG502QQJE">
    <property type="taxonomic scope" value="Eukaryota"/>
</dbReference>
<evidence type="ECO:0000313" key="7">
    <source>
        <dbReference type="EMBL" id="ONI35500.1"/>
    </source>
</evidence>
<dbReference type="InterPro" id="IPR002182">
    <property type="entry name" value="NB-ARC"/>
</dbReference>
<keyword evidence="4" id="KW-0520">NAD</keyword>
<dbReference type="InterPro" id="IPR044974">
    <property type="entry name" value="Disease_R_plants"/>
</dbReference>
<dbReference type="GO" id="GO:0007165">
    <property type="term" value="P:signal transduction"/>
    <property type="evidence" value="ECO:0007669"/>
    <property type="project" value="InterPro"/>
</dbReference>
<protein>
    <recommendedName>
        <fullName evidence="6">TIR domain-containing protein</fullName>
    </recommendedName>
</protein>
<sequence length="593" mass="67743">MQPMRTRKTDEASSSSSSSSSSKRWRYDVFISFRGEDTRKNFTGHLYVALKEAGINTFIDDDELRRGEDIGAELVRAIQGSRISVIIFSSRYADSGWCLEELVKIMECKRTLGQIVLPIFYDVDPSDVRKQTGSFAQSFHKHRDTDHNKVQRWRAALHEAANLSGWDLRNTLDGHEANFIRNIIKEITRRFNNTYLHVAPYQVGIDFRVQAISECLGVGFDDVRIIGISGMGGMGKTTVAKAIYNEFYDRFDGKSFLERVREKQLVGLQKQLLSDILKPTKIKVSSVAEGINVIGKRLGSLKVLLIVDDIDSVEQLDALAIKHDTFGQGSRIIITTRDEHLLNTLEVDQIYRVQPMEEEEALELLSWHAFKNGSPNQGYFKLAREVVDYCGGLPLALQVLGCFLGTRSIGEWESTLGKLEKIPCHEIHNQLKISYDGLSDDYERDIFRDIACFFIGMDKNYVTQILDGCGFFAEIGIKVLLERCLVFVDEKNKLMMHDLLRDMGREIERAESPKYPGKRSRLWHPEDVKSVLINKSGTEEIEGLALNLPSIEETSFSTEAFTNMKRLRLLKLNYVQLTGEYKYLSKNLRWLCW</sequence>
<dbReference type="PROSITE" id="PS50104">
    <property type="entry name" value="TIR"/>
    <property type="match status" value="1"/>
</dbReference>
<dbReference type="Gene3D" id="1.10.8.430">
    <property type="entry name" value="Helical domain of apoptotic protease-activating factors"/>
    <property type="match status" value="1"/>
</dbReference>
<dbReference type="SUPFAM" id="SSF52540">
    <property type="entry name" value="P-loop containing nucleoside triphosphate hydrolases"/>
    <property type="match status" value="1"/>
</dbReference>
<dbReference type="Pfam" id="PF00931">
    <property type="entry name" value="NB-ARC"/>
    <property type="match status" value="1"/>
</dbReference>
<evidence type="ECO:0000256" key="1">
    <source>
        <dbReference type="ARBA" id="ARBA00022614"/>
    </source>
</evidence>
<evidence type="ECO:0000256" key="3">
    <source>
        <dbReference type="ARBA" id="ARBA00022821"/>
    </source>
</evidence>
<dbReference type="Pfam" id="PF23282">
    <property type="entry name" value="WHD_ROQ1"/>
    <property type="match status" value="1"/>
</dbReference>
<organism evidence="7 8">
    <name type="scientific">Prunus persica</name>
    <name type="common">Peach</name>
    <name type="synonym">Amygdalus persica</name>
    <dbReference type="NCBI Taxonomy" id="3760"/>
    <lineage>
        <taxon>Eukaryota</taxon>
        <taxon>Viridiplantae</taxon>
        <taxon>Streptophyta</taxon>
        <taxon>Embryophyta</taxon>
        <taxon>Tracheophyta</taxon>
        <taxon>Spermatophyta</taxon>
        <taxon>Magnoliopsida</taxon>
        <taxon>eudicotyledons</taxon>
        <taxon>Gunneridae</taxon>
        <taxon>Pentapetalae</taxon>
        <taxon>rosids</taxon>
        <taxon>fabids</taxon>
        <taxon>Rosales</taxon>
        <taxon>Rosaceae</taxon>
        <taxon>Amygdaloideae</taxon>
        <taxon>Amygdaleae</taxon>
        <taxon>Prunus</taxon>
    </lineage>
</organism>
<dbReference type="Gene3D" id="3.40.50.300">
    <property type="entry name" value="P-loop containing nucleotide triphosphate hydrolases"/>
    <property type="match status" value="1"/>
</dbReference>
<dbReference type="FunFam" id="3.40.50.10140:FF:000007">
    <property type="entry name" value="Disease resistance protein (TIR-NBS-LRR class)"/>
    <property type="match status" value="1"/>
</dbReference>
<dbReference type="InterPro" id="IPR027417">
    <property type="entry name" value="P-loop_NTPase"/>
</dbReference>
<keyword evidence="3" id="KW-0611">Plant defense</keyword>
<evidence type="ECO:0000259" key="6">
    <source>
        <dbReference type="PROSITE" id="PS50104"/>
    </source>
</evidence>
<dbReference type="Gramene" id="ONI35500">
    <property type="protein sequence ID" value="ONI35500"/>
    <property type="gene ID" value="PRUPE_1G539800"/>
</dbReference>
<dbReference type="GO" id="GO:0006952">
    <property type="term" value="P:defense response"/>
    <property type="evidence" value="ECO:0007669"/>
    <property type="project" value="UniProtKB-KW"/>
</dbReference>
<evidence type="ECO:0000256" key="2">
    <source>
        <dbReference type="ARBA" id="ARBA00022737"/>
    </source>
</evidence>
<dbReference type="InterPro" id="IPR058192">
    <property type="entry name" value="WHD_ROQ1-like"/>
</dbReference>
<dbReference type="GO" id="GO:0043531">
    <property type="term" value="F:ADP binding"/>
    <property type="evidence" value="ECO:0007669"/>
    <property type="project" value="InterPro"/>
</dbReference>
<dbReference type="PRINTS" id="PR00364">
    <property type="entry name" value="DISEASERSIST"/>
</dbReference>
<evidence type="ECO:0000313" key="8">
    <source>
        <dbReference type="Proteomes" id="UP000006882"/>
    </source>
</evidence>